<feature type="domain" description="Calcineurin-like phosphoesterase" evidence="1">
    <location>
        <begin position="201"/>
        <end position="396"/>
    </location>
</feature>
<dbReference type="Gene3D" id="3.40.50.300">
    <property type="entry name" value="P-loop containing nucleotide triphosphate hydrolases"/>
    <property type="match status" value="1"/>
</dbReference>
<evidence type="ECO:0000259" key="2">
    <source>
        <dbReference type="Pfam" id="PF16542"/>
    </source>
</evidence>
<dbReference type="Gene3D" id="3.60.21.10">
    <property type="match status" value="1"/>
</dbReference>
<dbReference type="Gene3D" id="3.30.470.30">
    <property type="entry name" value="DNA ligase/mRNA capping enzyme"/>
    <property type="match status" value="2"/>
</dbReference>
<comment type="caution">
    <text evidence="3">The sequence shown here is derived from an EMBL/GenBank/DDBJ whole genome shotgun (WGS) entry which is preliminary data.</text>
</comment>
<proteinExistence type="predicted"/>
<dbReference type="NCBIfam" id="TIGR04075">
    <property type="entry name" value="bacter_Pnkp"/>
    <property type="match status" value="1"/>
</dbReference>
<dbReference type="Proteomes" id="UP001478862">
    <property type="component" value="Unassembled WGS sequence"/>
</dbReference>
<name>A0ABV1MSJ5_9BACI</name>
<dbReference type="EMBL" id="JBEGDG010000008">
    <property type="protein sequence ID" value="MEQ6355480.1"/>
    <property type="molecule type" value="Genomic_DNA"/>
</dbReference>
<dbReference type="InterPro" id="IPR024028">
    <property type="entry name" value="PNKP_bac"/>
</dbReference>
<feature type="domain" description="Polynucleotide kinase-phosphatase ligase" evidence="2">
    <location>
        <begin position="486"/>
        <end position="856"/>
    </location>
</feature>
<keyword evidence="3" id="KW-0418">Kinase</keyword>
<dbReference type="InterPro" id="IPR004843">
    <property type="entry name" value="Calcineurin-like_PHP"/>
</dbReference>
<keyword evidence="4" id="KW-1185">Reference proteome</keyword>
<dbReference type="InterPro" id="IPR041780">
    <property type="entry name" value="MPP_PrpE-like"/>
</dbReference>
<dbReference type="PANTHER" id="PTHR42850:SF7">
    <property type="entry name" value="BIS(5'-NUCLEOSYL)-TETRAPHOSPHATASE PRPE [ASYMMETRICAL]"/>
    <property type="match status" value="1"/>
</dbReference>
<protein>
    <submittedName>
        <fullName evidence="3">Polynucleotide kinase-phosphatase</fullName>
    </submittedName>
</protein>
<dbReference type="InterPro" id="IPR027417">
    <property type="entry name" value="P-loop_NTPase"/>
</dbReference>
<dbReference type="InterPro" id="IPR032380">
    <property type="entry name" value="PNKP_ligase_dom"/>
</dbReference>
<evidence type="ECO:0000313" key="3">
    <source>
        <dbReference type="EMBL" id="MEQ6355480.1"/>
    </source>
</evidence>
<dbReference type="RefSeq" id="WP_349660080.1">
    <property type="nucleotide sequence ID" value="NZ_JBEGDG010000008.1"/>
</dbReference>
<dbReference type="GO" id="GO:0016301">
    <property type="term" value="F:kinase activity"/>
    <property type="evidence" value="ECO:0007669"/>
    <property type="project" value="UniProtKB-KW"/>
</dbReference>
<dbReference type="SUPFAM" id="SSF56300">
    <property type="entry name" value="Metallo-dependent phosphatases"/>
    <property type="match status" value="1"/>
</dbReference>
<dbReference type="InterPro" id="IPR050126">
    <property type="entry name" value="Ap4A_hydrolase"/>
</dbReference>
<dbReference type="SUPFAM" id="SSF56091">
    <property type="entry name" value="DNA ligase/mRNA capping enzyme, catalytic domain"/>
    <property type="match status" value="1"/>
</dbReference>
<accession>A0ABV1MSJ5</accession>
<evidence type="ECO:0000259" key="1">
    <source>
        <dbReference type="Pfam" id="PF00149"/>
    </source>
</evidence>
<dbReference type="CDD" id="cd07423">
    <property type="entry name" value="MPP_Prp_like"/>
    <property type="match status" value="1"/>
</dbReference>
<reference evidence="3 4" key="1">
    <citation type="submission" date="2024-06" db="EMBL/GenBank/DDBJ databases">
        <title>Lysinibacillus zambalefons sp. nov., a Novel Firmicute Isolated from the Poon Bato Zambales Hyperalkaline Spring.</title>
        <authorList>
            <person name="Aja J.A."/>
            <person name="Lazaro J.E.H."/>
            <person name="Llorin L.D."/>
            <person name="Lim K.R."/>
            <person name="Teodosio J."/>
            <person name="Dalisay D.S."/>
        </authorList>
    </citation>
    <scope>NUCLEOTIDE SEQUENCE [LARGE SCALE GENOMIC DNA]</scope>
    <source>
        <strain evidence="3 4">M3</strain>
    </source>
</reference>
<organism evidence="3 4">
    <name type="scientific">Lysinibacillus zambalensis</name>
    <dbReference type="NCBI Taxonomy" id="3160866"/>
    <lineage>
        <taxon>Bacteria</taxon>
        <taxon>Bacillati</taxon>
        <taxon>Bacillota</taxon>
        <taxon>Bacilli</taxon>
        <taxon>Bacillales</taxon>
        <taxon>Bacillaceae</taxon>
        <taxon>Lysinibacillus</taxon>
    </lineage>
</organism>
<sequence length="861" mass="98195">MNIKIPHAGIVLLIGPSNSGKSTLLQQWVNTGMLSPSEIISSDAYRTLVSDTDYIDFQHHSKEAADLLYDEYFAISAQAFAVMERVIEARSSLNKCTFVDATHLQSEERQKYISLGKKLHVPVSAIVLDIPLDKLLHRDSLRKDPRGSKRIKQQARLLKSEKRFIKKESFTKTYFVTETDGLTLSRQKSTLLLNVESGLDIIGDIHACFDEFIELLSKLGYEENEEGYYIHPQGRRFVSVGDIMSRGPKSIATMDFFDRHIERGLAYMTDSNHGWKIARWLDGRKVTLNHGDELVEAEFNVYEEDYGAEKTNALKARLAKCLLAAPSHYLLVNNGISSAVVTHAGIRDRYIGKQSTRISDFCRYGDVQGQDKSGKPIRNDWFIEHQTSQLIIWGHDPKTQPLKQNNTLNIDQGVVFGGQLTAFRYPEKTIEFVKAYKNYAGIERNPLLEAKAQRFAPPNIGAFLEGFTVETAYFNNVQIGGAHAKAAIDSVSHHALPLEQLVYIPPTMSPTPQTSALADTLEHPSEAFAYYKKHGVQTMIAEKKHMGSRAVLLLFKDALIAKEYVDTETLGIITTRAGRRFFDKETEQKILQQLHTELIEKNYFEQFNTNFVLLDAEILPWNLKAQQLIDQQYAHVAEQALMDRTKLLEKLRDTVQIDVSEWLQEYKGLLENAQRFSTVHQNYCWDVQDASSIQIAPFHVLAHSSETFFHKPHIWHMEMNRLFAKNSTLFIETEFKVLTDEASEQEIITWWEEMTAAGHEGIVIKPEIFVTKYNGKLIQPAIKVRGREYLRIIYGMDYLEPSHLTKLKERNPSKKMKHALREFALGLEGIERFVKGESTARIHECVLGTLALESDPVDPRL</sequence>
<dbReference type="InterPro" id="IPR029052">
    <property type="entry name" value="Metallo-depent_PP-like"/>
</dbReference>
<dbReference type="PANTHER" id="PTHR42850">
    <property type="entry name" value="METALLOPHOSPHOESTERASE"/>
    <property type="match status" value="1"/>
</dbReference>
<dbReference type="Pfam" id="PF13671">
    <property type="entry name" value="AAA_33"/>
    <property type="match status" value="1"/>
</dbReference>
<dbReference type="Pfam" id="PF00149">
    <property type="entry name" value="Metallophos"/>
    <property type="match status" value="1"/>
</dbReference>
<dbReference type="SUPFAM" id="SSF52540">
    <property type="entry name" value="P-loop containing nucleoside triphosphate hydrolases"/>
    <property type="match status" value="1"/>
</dbReference>
<gene>
    <name evidence="3" type="ORF">ABNX05_12690</name>
</gene>
<dbReference type="Pfam" id="PF16542">
    <property type="entry name" value="PNKP_ligase"/>
    <property type="match status" value="1"/>
</dbReference>
<evidence type="ECO:0000313" key="4">
    <source>
        <dbReference type="Proteomes" id="UP001478862"/>
    </source>
</evidence>
<keyword evidence="3" id="KW-0808">Transferase</keyword>